<comment type="subcellular location">
    <subcellularLocation>
        <location evidence="1 6">Cell membrane</location>
        <topology evidence="1 6">Multi-pass membrane protein</topology>
    </subcellularLocation>
</comment>
<feature type="transmembrane region" description="Helical" evidence="6">
    <location>
        <begin position="63"/>
        <end position="80"/>
    </location>
</feature>
<feature type="transmembrane region" description="Helical" evidence="6">
    <location>
        <begin position="101"/>
        <end position="122"/>
    </location>
</feature>
<reference evidence="8 9" key="2">
    <citation type="journal article" date="2013" name="Genome Announc.">
        <title>Genome Sequence of Growth-Improving Paenibacillus mucilaginosus Strain KNP414.</title>
        <authorList>
            <person name="Lu J.J."/>
            <person name="Wang J.F."/>
            <person name="Hu X.F."/>
        </authorList>
    </citation>
    <scope>NUCLEOTIDE SEQUENCE [LARGE SCALE GENOMIC DNA]</scope>
    <source>
        <strain evidence="8 9">KNP414</strain>
    </source>
</reference>
<keyword evidence="3 6" id="KW-0812">Transmembrane</keyword>
<dbReference type="GO" id="GO:0005886">
    <property type="term" value="C:plasma membrane"/>
    <property type="evidence" value="ECO:0007669"/>
    <property type="project" value="UniProtKB-SubCell"/>
</dbReference>
<feature type="transmembrane region" description="Helical" evidence="6">
    <location>
        <begin position="171"/>
        <end position="187"/>
    </location>
</feature>
<dbReference type="HOGENOM" id="CLU_038944_11_1_9"/>
<name>F8FGW9_PAEMK</name>
<dbReference type="PANTHER" id="PTHR12677">
    <property type="entry name" value="GOLGI APPARATUS MEMBRANE PROTEIN TVP38-RELATED"/>
    <property type="match status" value="1"/>
</dbReference>
<keyword evidence="4 6" id="KW-1133">Transmembrane helix</keyword>
<dbReference type="PATRIC" id="fig|1036673.3.peg.7257"/>
<dbReference type="EMBL" id="CP002869">
    <property type="protein sequence ID" value="AEI46270.1"/>
    <property type="molecule type" value="Genomic_DNA"/>
</dbReference>
<dbReference type="Proteomes" id="UP000006620">
    <property type="component" value="Chromosome"/>
</dbReference>
<feature type="transmembrane region" description="Helical" evidence="6">
    <location>
        <begin position="39"/>
        <end position="57"/>
    </location>
</feature>
<organism evidence="8 9">
    <name type="scientific">Paenibacillus mucilaginosus (strain KNP414)</name>
    <dbReference type="NCBI Taxonomy" id="1036673"/>
    <lineage>
        <taxon>Bacteria</taxon>
        <taxon>Bacillati</taxon>
        <taxon>Bacillota</taxon>
        <taxon>Bacilli</taxon>
        <taxon>Bacillales</taxon>
        <taxon>Paenibacillaceae</taxon>
        <taxon>Paenibacillus</taxon>
    </lineage>
</organism>
<keyword evidence="5 6" id="KW-0472">Membrane</keyword>
<dbReference type="InterPro" id="IPR015414">
    <property type="entry name" value="TMEM64"/>
</dbReference>
<dbReference type="AlphaFoldDB" id="F8FGW9"/>
<evidence type="ECO:0000256" key="1">
    <source>
        <dbReference type="ARBA" id="ARBA00004651"/>
    </source>
</evidence>
<protein>
    <recommendedName>
        <fullName evidence="6">TVP38/TMEM64 family membrane protein</fullName>
    </recommendedName>
</protein>
<evidence type="ECO:0000256" key="4">
    <source>
        <dbReference type="ARBA" id="ARBA00022989"/>
    </source>
</evidence>
<evidence type="ECO:0000256" key="2">
    <source>
        <dbReference type="ARBA" id="ARBA00022475"/>
    </source>
</evidence>
<dbReference type="InterPro" id="IPR032816">
    <property type="entry name" value="VTT_dom"/>
</dbReference>
<evidence type="ECO:0000256" key="5">
    <source>
        <dbReference type="ARBA" id="ARBA00023136"/>
    </source>
</evidence>
<evidence type="ECO:0000313" key="8">
    <source>
        <dbReference type="EMBL" id="AEI46270.1"/>
    </source>
</evidence>
<dbReference type="RefSeq" id="WP_013921417.1">
    <property type="nucleotide sequence ID" value="NC_015690.1"/>
</dbReference>
<evidence type="ECO:0000256" key="6">
    <source>
        <dbReference type="RuleBase" id="RU366058"/>
    </source>
</evidence>
<dbReference type="PANTHER" id="PTHR12677:SF55">
    <property type="entry name" value="UNDECAPRENYL PHOSPHATE TRANSPORTER SAOUHSC_00901-RELATED"/>
    <property type="match status" value="1"/>
</dbReference>
<keyword evidence="2 6" id="KW-1003">Cell membrane</keyword>
<feature type="transmembrane region" description="Helical" evidence="6">
    <location>
        <begin position="138"/>
        <end position="159"/>
    </location>
</feature>
<evidence type="ECO:0000256" key="3">
    <source>
        <dbReference type="ARBA" id="ARBA00022692"/>
    </source>
</evidence>
<comment type="similarity">
    <text evidence="6">Belongs to the TVP38/TMEM64 family.</text>
</comment>
<reference evidence="9" key="1">
    <citation type="submission" date="2011-06" db="EMBL/GenBank/DDBJ databases">
        <title>Complete genome sequence of Paenibacillus mucilaginosus KNP414.</title>
        <authorList>
            <person name="Wang J."/>
            <person name="Hu S."/>
            <person name="Hu X."/>
            <person name="Zhang B."/>
            <person name="Dong D."/>
            <person name="Zhang S."/>
            <person name="Zhao K."/>
            <person name="Wu D."/>
        </authorList>
    </citation>
    <scope>NUCLEOTIDE SEQUENCE [LARGE SCALE GENOMIC DNA]</scope>
    <source>
        <strain evidence="9">KNP414</strain>
    </source>
</reference>
<evidence type="ECO:0000259" key="7">
    <source>
        <dbReference type="Pfam" id="PF09335"/>
    </source>
</evidence>
<accession>F8FGW9</accession>
<feature type="domain" description="VTT" evidence="7">
    <location>
        <begin position="44"/>
        <end position="161"/>
    </location>
</feature>
<proteinExistence type="inferred from homology"/>
<gene>
    <name evidence="8" type="ordered locus">KNP414_07784</name>
</gene>
<sequence length="196" mass="22131">MSWNETLSRMNWHQVEHWLKQYEALGPLPGIVAPMVESYIPVLPLVAILVANVNAYGLTEGFLLSWIGVVLGSISVFAIVRRFSGRVRGWIERKHPRSQRLIHWLETHGFTPIFVLACFPFTPSSLVNIVSGLSRVPFHTFAVATTLGKGVMIFLVSFAGHDIRSLLSQPWKIALVLGVFALMWLMGRKLESKYFK</sequence>
<dbReference type="KEGG" id="pms:KNP414_07784"/>
<dbReference type="Pfam" id="PF09335">
    <property type="entry name" value="VTT_dom"/>
    <property type="match status" value="1"/>
</dbReference>
<evidence type="ECO:0000313" key="9">
    <source>
        <dbReference type="Proteomes" id="UP000006620"/>
    </source>
</evidence>